<dbReference type="PANTHER" id="PTHR21381">
    <property type="entry name" value="ZGC:162297"/>
    <property type="match status" value="1"/>
</dbReference>
<dbReference type="Proteomes" id="UP000887540">
    <property type="component" value="Unplaced"/>
</dbReference>
<accession>A0A914E482</accession>
<evidence type="ECO:0000256" key="1">
    <source>
        <dbReference type="ARBA" id="ARBA00006007"/>
    </source>
</evidence>
<organism evidence="2 3">
    <name type="scientific">Acrobeloides nanus</name>
    <dbReference type="NCBI Taxonomy" id="290746"/>
    <lineage>
        <taxon>Eukaryota</taxon>
        <taxon>Metazoa</taxon>
        <taxon>Ecdysozoa</taxon>
        <taxon>Nematoda</taxon>
        <taxon>Chromadorea</taxon>
        <taxon>Rhabditida</taxon>
        <taxon>Tylenchina</taxon>
        <taxon>Cephalobomorpha</taxon>
        <taxon>Cephaloboidea</taxon>
        <taxon>Cephalobidae</taxon>
        <taxon>Acrobeloides</taxon>
    </lineage>
</organism>
<dbReference type="SUPFAM" id="SSF51366">
    <property type="entry name" value="Ribulose-phoshate binding barrel"/>
    <property type="match status" value="1"/>
</dbReference>
<dbReference type="AlphaFoldDB" id="A0A914E482"/>
<sequence>MTRACLTCSQKLGDSREKFLLGVQILAGGNFQALAVAQATEFDFIRAECYVFAHIADEGLMNGCSGDLMRYRKYIGAENIAVITDIKKKHSSHIITSDLTIGDVAHASEFFLADGVIVTGFCTGKAASSEDVASAKKSCSLPVIVGSGIDAENFKKFLDADAFIIGSYFKKNGFWENDLDAGKISKFMQKLKSVSYSKNIL</sequence>
<dbReference type="PANTHER" id="PTHR21381:SF3">
    <property type="entry name" value="SGC REGION PROTEIN SGCQ-RELATED"/>
    <property type="match status" value="1"/>
</dbReference>
<reference evidence="3" key="1">
    <citation type="submission" date="2022-11" db="UniProtKB">
        <authorList>
            <consortium name="WormBaseParasite"/>
        </authorList>
    </citation>
    <scope>IDENTIFICATION</scope>
</reference>
<evidence type="ECO:0000313" key="3">
    <source>
        <dbReference type="WBParaSite" id="ACRNAN_scaffold5291.g8864.t1"/>
    </source>
</evidence>
<evidence type="ECO:0000313" key="2">
    <source>
        <dbReference type="Proteomes" id="UP000887540"/>
    </source>
</evidence>
<protein>
    <submittedName>
        <fullName evidence="3">BtpA family membrane complex biogenesis protein</fullName>
    </submittedName>
</protein>
<dbReference type="WBParaSite" id="ACRNAN_scaffold5291.g8864.t1">
    <property type="protein sequence ID" value="ACRNAN_scaffold5291.g8864.t1"/>
    <property type="gene ID" value="ACRNAN_scaffold5291.g8864"/>
</dbReference>
<dbReference type="InterPro" id="IPR005137">
    <property type="entry name" value="BtpA"/>
</dbReference>
<dbReference type="InterPro" id="IPR011060">
    <property type="entry name" value="RibuloseP-bd_barrel"/>
</dbReference>
<name>A0A914E482_9BILA</name>
<proteinExistence type="inferred from homology"/>
<dbReference type="Pfam" id="PF03437">
    <property type="entry name" value="BtpA"/>
    <property type="match status" value="1"/>
</dbReference>
<keyword evidence="2" id="KW-1185">Reference proteome</keyword>
<comment type="similarity">
    <text evidence="1">Belongs to the BtpA family.</text>
</comment>